<evidence type="ECO:0000313" key="2">
    <source>
        <dbReference type="EMBL" id="EFX86735.1"/>
    </source>
</evidence>
<evidence type="ECO:0008006" key="4">
    <source>
        <dbReference type="Google" id="ProtNLM"/>
    </source>
</evidence>
<dbReference type="OrthoDB" id="6343878at2759"/>
<name>E9G1X1_DAPPU</name>
<keyword evidence="1" id="KW-0732">Signal</keyword>
<feature type="chain" id="PRO_5003239945" description="SRCR domain-containing protein" evidence="1">
    <location>
        <begin position="20"/>
        <end position="150"/>
    </location>
</feature>
<evidence type="ECO:0000313" key="3">
    <source>
        <dbReference type="Proteomes" id="UP000000305"/>
    </source>
</evidence>
<evidence type="ECO:0000256" key="1">
    <source>
        <dbReference type="SAM" id="SignalP"/>
    </source>
</evidence>
<dbReference type="AlphaFoldDB" id="E9G1X1"/>
<dbReference type="InParanoid" id="E9G1X1"/>
<sequence length="150" mass="17096">MRSLIALILCLFLVFNADTSPVHEYFERPSVKPADRSLQIFRRFEKNLLGHKRSFTSPNDVIIEDNLIEDEEINEAGITQISSVLCEAGKTSGWLQCNDPTGETDRSEAEKICQAHGQTLWTHAPRTSYQSYGFWICAKTRTSRVGRKPY</sequence>
<accession>E9G1X1</accession>
<proteinExistence type="predicted"/>
<organism evidence="2 3">
    <name type="scientific">Daphnia pulex</name>
    <name type="common">Water flea</name>
    <dbReference type="NCBI Taxonomy" id="6669"/>
    <lineage>
        <taxon>Eukaryota</taxon>
        <taxon>Metazoa</taxon>
        <taxon>Ecdysozoa</taxon>
        <taxon>Arthropoda</taxon>
        <taxon>Crustacea</taxon>
        <taxon>Branchiopoda</taxon>
        <taxon>Diplostraca</taxon>
        <taxon>Cladocera</taxon>
        <taxon>Anomopoda</taxon>
        <taxon>Daphniidae</taxon>
        <taxon>Daphnia</taxon>
    </lineage>
</organism>
<dbReference type="EMBL" id="GL732529">
    <property type="protein sequence ID" value="EFX86735.1"/>
    <property type="molecule type" value="Genomic_DNA"/>
</dbReference>
<gene>
    <name evidence="2" type="ORF">DAPPUDRAFT_307774</name>
</gene>
<dbReference type="KEGG" id="dpx:DAPPUDRAFT_307774"/>
<reference evidence="2 3" key="1">
    <citation type="journal article" date="2011" name="Science">
        <title>The ecoresponsive genome of Daphnia pulex.</title>
        <authorList>
            <person name="Colbourne J.K."/>
            <person name="Pfrender M.E."/>
            <person name="Gilbert D."/>
            <person name="Thomas W.K."/>
            <person name="Tucker A."/>
            <person name="Oakley T.H."/>
            <person name="Tokishita S."/>
            <person name="Aerts A."/>
            <person name="Arnold G.J."/>
            <person name="Basu M.K."/>
            <person name="Bauer D.J."/>
            <person name="Caceres C.E."/>
            <person name="Carmel L."/>
            <person name="Casola C."/>
            <person name="Choi J.H."/>
            <person name="Detter J.C."/>
            <person name="Dong Q."/>
            <person name="Dusheyko S."/>
            <person name="Eads B.D."/>
            <person name="Frohlich T."/>
            <person name="Geiler-Samerotte K.A."/>
            <person name="Gerlach D."/>
            <person name="Hatcher P."/>
            <person name="Jogdeo S."/>
            <person name="Krijgsveld J."/>
            <person name="Kriventseva E.V."/>
            <person name="Kultz D."/>
            <person name="Laforsch C."/>
            <person name="Lindquist E."/>
            <person name="Lopez J."/>
            <person name="Manak J.R."/>
            <person name="Muller J."/>
            <person name="Pangilinan J."/>
            <person name="Patwardhan R.P."/>
            <person name="Pitluck S."/>
            <person name="Pritham E.J."/>
            <person name="Rechtsteiner A."/>
            <person name="Rho M."/>
            <person name="Rogozin I.B."/>
            <person name="Sakarya O."/>
            <person name="Salamov A."/>
            <person name="Schaack S."/>
            <person name="Shapiro H."/>
            <person name="Shiga Y."/>
            <person name="Skalitzky C."/>
            <person name="Smith Z."/>
            <person name="Souvorov A."/>
            <person name="Sung W."/>
            <person name="Tang Z."/>
            <person name="Tsuchiya D."/>
            <person name="Tu H."/>
            <person name="Vos H."/>
            <person name="Wang M."/>
            <person name="Wolf Y.I."/>
            <person name="Yamagata H."/>
            <person name="Yamada T."/>
            <person name="Ye Y."/>
            <person name="Shaw J.R."/>
            <person name="Andrews J."/>
            <person name="Crease T.J."/>
            <person name="Tang H."/>
            <person name="Lucas S.M."/>
            <person name="Robertson H.M."/>
            <person name="Bork P."/>
            <person name="Koonin E.V."/>
            <person name="Zdobnov E.M."/>
            <person name="Grigoriev I.V."/>
            <person name="Lynch M."/>
            <person name="Boore J.L."/>
        </authorList>
    </citation>
    <scope>NUCLEOTIDE SEQUENCE [LARGE SCALE GENOMIC DNA]</scope>
</reference>
<dbReference type="Proteomes" id="UP000000305">
    <property type="component" value="Unassembled WGS sequence"/>
</dbReference>
<dbReference type="HOGENOM" id="CLU_1742425_0_0_1"/>
<feature type="signal peptide" evidence="1">
    <location>
        <begin position="1"/>
        <end position="19"/>
    </location>
</feature>
<protein>
    <recommendedName>
        <fullName evidence="4">SRCR domain-containing protein</fullName>
    </recommendedName>
</protein>
<keyword evidence="3" id="KW-1185">Reference proteome</keyword>